<evidence type="ECO:0000313" key="2">
    <source>
        <dbReference type="EMBL" id="VUG19962.1"/>
    </source>
</evidence>
<feature type="region of interest" description="Disordered" evidence="1">
    <location>
        <begin position="1"/>
        <end position="64"/>
    </location>
</feature>
<accession>A0A7D9H2J2</accession>
<evidence type="ECO:0000313" key="3">
    <source>
        <dbReference type="Proteomes" id="UP000478008"/>
    </source>
</evidence>
<dbReference type="SUPFAM" id="SSF52047">
    <property type="entry name" value="RNI-like"/>
    <property type="match status" value="1"/>
</dbReference>
<feature type="compositionally biased region" description="Low complexity" evidence="1">
    <location>
        <begin position="109"/>
        <end position="120"/>
    </location>
</feature>
<dbReference type="InterPro" id="IPR032675">
    <property type="entry name" value="LRR_dom_sf"/>
</dbReference>
<dbReference type="InterPro" id="IPR006553">
    <property type="entry name" value="Leu-rich_rpt_Cys-con_subtyp"/>
</dbReference>
<feature type="region of interest" description="Disordered" evidence="1">
    <location>
        <begin position="76"/>
        <end position="169"/>
    </location>
</feature>
<feature type="compositionally biased region" description="Basic and acidic residues" evidence="1">
    <location>
        <begin position="159"/>
        <end position="169"/>
    </location>
</feature>
<dbReference type="EMBL" id="CABFWN010000006">
    <property type="protein sequence ID" value="VUG19962.1"/>
    <property type="molecule type" value="Genomic_DNA"/>
</dbReference>
<feature type="compositionally biased region" description="Polar residues" evidence="1">
    <location>
        <begin position="121"/>
        <end position="149"/>
    </location>
</feature>
<protein>
    <submittedName>
        <fullName evidence="2">DEBR0S6_04456g1_1</fullName>
    </submittedName>
</protein>
<dbReference type="PANTHER" id="PTHR13382:SF7">
    <property type="entry name" value="LEUCINE-RICH REPEAT-CONTAINING PROTEIN"/>
    <property type="match status" value="1"/>
</dbReference>
<dbReference type="Proteomes" id="UP000478008">
    <property type="component" value="Unassembled WGS sequence"/>
</dbReference>
<feature type="compositionally biased region" description="Low complexity" evidence="1">
    <location>
        <begin position="44"/>
        <end position="58"/>
    </location>
</feature>
<keyword evidence="3" id="KW-1185">Reference proteome</keyword>
<proteinExistence type="predicted"/>
<feature type="region of interest" description="Disordered" evidence="1">
    <location>
        <begin position="191"/>
        <end position="226"/>
    </location>
</feature>
<organism evidence="2 3">
    <name type="scientific">Dekkera bruxellensis</name>
    <name type="common">Brettanomyces custersii</name>
    <dbReference type="NCBI Taxonomy" id="5007"/>
    <lineage>
        <taxon>Eukaryota</taxon>
        <taxon>Fungi</taxon>
        <taxon>Dikarya</taxon>
        <taxon>Ascomycota</taxon>
        <taxon>Saccharomycotina</taxon>
        <taxon>Pichiomycetes</taxon>
        <taxon>Pichiales</taxon>
        <taxon>Pichiaceae</taxon>
        <taxon>Brettanomyces</taxon>
    </lineage>
</organism>
<evidence type="ECO:0000256" key="1">
    <source>
        <dbReference type="SAM" id="MobiDB-lite"/>
    </source>
</evidence>
<dbReference type="PANTHER" id="PTHR13382">
    <property type="entry name" value="MITOCHONDRIAL ATP SYNTHASE COUPLING FACTOR B"/>
    <property type="match status" value="1"/>
</dbReference>
<feature type="compositionally biased region" description="Low complexity" evidence="1">
    <location>
        <begin position="79"/>
        <end position="100"/>
    </location>
</feature>
<dbReference type="GO" id="GO:0005737">
    <property type="term" value="C:cytoplasm"/>
    <property type="evidence" value="ECO:0007669"/>
    <property type="project" value="TreeGrafter"/>
</dbReference>
<dbReference type="InterPro" id="IPR050648">
    <property type="entry name" value="F-box_LRR-repeat"/>
</dbReference>
<gene>
    <name evidence="2" type="ORF">DEBR0S6_04456G</name>
</gene>
<dbReference type="Gene3D" id="3.80.10.10">
    <property type="entry name" value="Ribonuclease Inhibitor"/>
    <property type="match status" value="1"/>
</dbReference>
<dbReference type="AlphaFoldDB" id="A0A7D9H2J2"/>
<dbReference type="SMART" id="SM00367">
    <property type="entry name" value="LRR_CC"/>
    <property type="match status" value="4"/>
</dbReference>
<reference evidence="2 3" key="1">
    <citation type="submission" date="2019-07" db="EMBL/GenBank/DDBJ databases">
        <authorList>
            <person name="Friedrich A."/>
            <person name="Schacherer J."/>
        </authorList>
    </citation>
    <scope>NUCLEOTIDE SEQUENCE [LARGE SCALE GENOMIC DNA]</scope>
</reference>
<sequence length="679" mass="77170">MTLHHICSPQPSVDASCTPPASKRYSLSRTETIRVRKLRRRSPSDYSPGSLSRSSSQRRAVDSLSKQHMALRYYPTRTLSGHQQSSRCSSSNSMASESPFSPVPLQLRTTSSVSSTIISSANTPSKSNPLNSSQGHTTLPSRMLPNSRSFLEDDEDDIKDVRSSEDQGDVRNSNFSYFDSFCTTLRSNSLLHSSPPSPLPSPNSSPFTSPLNRVEDESPVSSCESSPYGAKVFGHSQLPKFRPLFASDIHHAKRNLLSDLMTDIDETLTIVPQTQKRSAADKVFSIPEILEIILKYTGSDDQNKIPREHTLTRRPPQSYRHAVLIHGPEEGAKVWRRSISNSSISSCMNPRHCKKIRHANLYNCMLVNHLWFSVTREILNENVFFESDNDLAKFCTTNKSPIRCKTFVLHKLRATTQYDVDCIATNINPINLKWVEFYICPKLLPPPSLFTPAMIKLSLPGCRCLSDDNLIEIVKRTPNLKTLDLRASEMITDASLYQVAQNCPHLETLNVGRHLKGDLVSDYSICPLIRKCQIKTLGVAGCGISDRTIWELGLLRGDLLERLSVNHCMKLRDVGICQALRRDIFKRMSVLEIRGVRLNDFRAIVEFKKRQLKRNIAVLIETSEYLEARLRDTELQMDLEISNRIFSDIVDWLNEDEDEDDRNYELFKERRQQRLQHSD</sequence>
<name>A0A7D9H2J2_DEKBR</name>